<name>A0ABS3E785_9GAMM</name>
<reference evidence="2 3" key="1">
    <citation type="submission" date="2020-12" db="EMBL/GenBank/DDBJ databases">
        <title>Oil enriched cultivation method for isolating marine PHA-producing bacteria.</title>
        <authorList>
            <person name="Zheng W."/>
            <person name="Yu S."/>
            <person name="Huang Y."/>
        </authorList>
    </citation>
    <scope>NUCLEOTIDE SEQUENCE [LARGE SCALE GENOMIC DNA]</scope>
    <source>
        <strain evidence="2 3">SN0-2</strain>
    </source>
</reference>
<organism evidence="2 3">
    <name type="scientific">Microbulbifer salipaludis</name>
    <dbReference type="NCBI Taxonomy" id="187980"/>
    <lineage>
        <taxon>Bacteria</taxon>
        <taxon>Pseudomonadati</taxon>
        <taxon>Pseudomonadota</taxon>
        <taxon>Gammaproteobacteria</taxon>
        <taxon>Cellvibrionales</taxon>
        <taxon>Microbulbiferaceae</taxon>
        <taxon>Microbulbifer</taxon>
    </lineage>
</organism>
<proteinExistence type="predicted"/>
<accession>A0ABS3E785</accession>
<comment type="caution">
    <text evidence="2">The sequence shown here is derived from an EMBL/GenBank/DDBJ whole genome shotgun (WGS) entry which is preliminary data.</text>
</comment>
<keyword evidence="3" id="KW-1185">Reference proteome</keyword>
<dbReference type="EMBL" id="JAEKJR010000002">
    <property type="protein sequence ID" value="MBN8431168.1"/>
    <property type="molecule type" value="Genomic_DNA"/>
</dbReference>
<gene>
    <name evidence="2" type="ORF">JF535_09930</name>
</gene>
<dbReference type="Pfam" id="PF13449">
    <property type="entry name" value="Phytase-like"/>
    <property type="match status" value="1"/>
</dbReference>
<dbReference type="Proteomes" id="UP000664293">
    <property type="component" value="Unassembled WGS sequence"/>
</dbReference>
<dbReference type="RefSeq" id="WP_207001693.1">
    <property type="nucleotide sequence ID" value="NZ_JAEKJR010000002.1"/>
</dbReference>
<evidence type="ECO:0000313" key="3">
    <source>
        <dbReference type="Proteomes" id="UP000664293"/>
    </source>
</evidence>
<dbReference type="InterPro" id="IPR027372">
    <property type="entry name" value="Phytase-like_dom"/>
</dbReference>
<sequence length="315" mass="35125">MGFYGTTALRAEPPVPVLPAQLLHAWWVDGSEGLDLSGLSFCQGELLTVADKSSERIYRLAPEPGHETVKLLPKADFARPALPDDQPVSMKARALHYASTPLSMDFEGITCDGPDIFLLSERHNRIVRLDSARHKGEWMPVRWSESARKQGYLQLFNAESEGLVRVGDDFWVALEREPRGLLKLQLGDREGQHFYPVPPVAGLDFRGRSEDVTALAYYDGALFTLERNAFAVCRRSLSTLAAQWCIEYRHIEEAPENIYRKTHFGKGEGLAVNEQGMFVVLDNNGVSRAAVADDSRGLLIQLAFPDISPHTMTTD</sequence>
<evidence type="ECO:0000259" key="1">
    <source>
        <dbReference type="Pfam" id="PF13449"/>
    </source>
</evidence>
<evidence type="ECO:0000313" key="2">
    <source>
        <dbReference type="EMBL" id="MBN8431168.1"/>
    </source>
</evidence>
<protein>
    <recommendedName>
        <fullName evidence="1">Phytase-like domain-containing protein</fullName>
    </recommendedName>
</protein>
<feature type="domain" description="Phytase-like" evidence="1">
    <location>
        <begin position="36"/>
        <end position="229"/>
    </location>
</feature>